<dbReference type="SUPFAM" id="SSF53474">
    <property type="entry name" value="alpha/beta-Hydrolases"/>
    <property type="match status" value="1"/>
</dbReference>
<name>A0A8H3XK67_GIGMA</name>
<dbReference type="Pfam" id="PF24708">
    <property type="entry name" value="Lip_C"/>
    <property type="match status" value="1"/>
</dbReference>
<dbReference type="Proteomes" id="UP000439903">
    <property type="component" value="Unassembled WGS sequence"/>
</dbReference>
<accession>A0A8H3XK67</accession>
<dbReference type="Gene3D" id="3.40.50.1820">
    <property type="entry name" value="alpha/beta hydrolase"/>
    <property type="match status" value="1"/>
</dbReference>
<comment type="subcellular location">
    <subcellularLocation>
        <location evidence="1">Secreted</location>
    </subcellularLocation>
</comment>
<proteinExistence type="predicted"/>
<evidence type="ECO:0000313" key="8">
    <source>
        <dbReference type="Proteomes" id="UP000439903"/>
    </source>
</evidence>
<gene>
    <name evidence="7" type="ORF">F8M41_025636</name>
</gene>
<evidence type="ECO:0000259" key="6">
    <source>
        <dbReference type="Pfam" id="PF24708"/>
    </source>
</evidence>
<keyword evidence="3" id="KW-0732">Signal</keyword>
<comment type="caution">
    <text evidence="7">The sequence shown here is derived from an EMBL/GenBank/DDBJ whole genome shotgun (WGS) entry which is preliminary data.</text>
</comment>
<dbReference type="GO" id="GO:0005576">
    <property type="term" value="C:extracellular region"/>
    <property type="evidence" value="ECO:0007669"/>
    <property type="project" value="UniProtKB-SubCell"/>
</dbReference>
<evidence type="ECO:0000256" key="5">
    <source>
        <dbReference type="ARBA" id="ARBA00023098"/>
    </source>
</evidence>
<dbReference type="OrthoDB" id="206848at2759"/>
<evidence type="ECO:0000313" key="7">
    <source>
        <dbReference type="EMBL" id="KAF0469179.1"/>
    </source>
</evidence>
<dbReference type="PANTHER" id="PTHR34043:SF3">
    <property type="entry name" value="ALPHA_BETA-HYDROLASES SUPERFAMILY PROTEIN"/>
    <property type="match status" value="1"/>
</dbReference>
<keyword evidence="2" id="KW-0964">Secreted</keyword>
<evidence type="ECO:0000256" key="4">
    <source>
        <dbReference type="ARBA" id="ARBA00022801"/>
    </source>
</evidence>
<organism evidence="7 8">
    <name type="scientific">Gigaspora margarita</name>
    <dbReference type="NCBI Taxonomy" id="4874"/>
    <lineage>
        <taxon>Eukaryota</taxon>
        <taxon>Fungi</taxon>
        <taxon>Fungi incertae sedis</taxon>
        <taxon>Mucoromycota</taxon>
        <taxon>Glomeromycotina</taxon>
        <taxon>Glomeromycetes</taxon>
        <taxon>Diversisporales</taxon>
        <taxon>Gigasporaceae</taxon>
        <taxon>Gigaspora</taxon>
    </lineage>
</organism>
<dbReference type="GO" id="GO:0006629">
    <property type="term" value="P:lipid metabolic process"/>
    <property type="evidence" value="ECO:0007669"/>
    <property type="project" value="UniProtKB-KW"/>
</dbReference>
<dbReference type="EMBL" id="WTPW01000925">
    <property type="protein sequence ID" value="KAF0469179.1"/>
    <property type="molecule type" value="Genomic_DNA"/>
</dbReference>
<dbReference type="InterPro" id="IPR029058">
    <property type="entry name" value="AB_hydrolase_fold"/>
</dbReference>
<evidence type="ECO:0000256" key="2">
    <source>
        <dbReference type="ARBA" id="ARBA00022525"/>
    </source>
</evidence>
<dbReference type="AlphaFoldDB" id="A0A8H3XK67"/>
<dbReference type="GO" id="GO:0016787">
    <property type="term" value="F:hydrolase activity"/>
    <property type="evidence" value="ECO:0007669"/>
    <property type="project" value="UniProtKB-KW"/>
</dbReference>
<reference evidence="7 8" key="1">
    <citation type="journal article" date="2019" name="Environ. Microbiol.">
        <title>At the nexus of three kingdoms: the genome of the mycorrhizal fungus Gigaspora margarita provides insights into plant, endobacterial and fungal interactions.</title>
        <authorList>
            <person name="Venice F."/>
            <person name="Ghignone S."/>
            <person name="Salvioli di Fossalunga A."/>
            <person name="Amselem J."/>
            <person name="Novero M."/>
            <person name="Xianan X."/>
            <person name="Sedzielewska Toro K."/>
            <person name="Morin E."/>
            <person name="Lipzen A."/>
            <person name="Grigoriev I.V."/>
            <person name="Henrissat B."/>
            <person name="Martin F.M."/>
            <person name="Bonfante P."/>
        </authorList>
    </citation>
    <scope>NUCLEOTIDE SEQUENCE [LARGE SCALE GENOMIC DNA]</scope>
    <source>
        <strain evidence="7 8">BEG34</strain>
    </source>
</reference>
<dbReference type="InterPro" id="IPR056304">
    <property type="entry name" value="Lip-like_C"/>
</dbReference>
<feature type="domain" description="Lipase-like C-terminal" evidence="6">
    <location>
        <begin position="94"/>
        <end position="182"/>
    </location>
</feature>
<protein>
    <submittedName>
        <fullName evidence="7">Alpha/beta-hydrolase</fullName>
    </submittedName>
</protein>
<keyword evidence="8" id="KW-1185">Reference proteome</keyword>
<sequence length="599" mass="68558">MSKFFKNLMRKKTLQNATLYEDETSYTDVEGSPVYGALPIDSYLTGYDSEPIKDFRLVFEGENKDTFVLVPGLLPYDTIEIPIFGGITLADYWADVKEQIDEPCITSPSPFGSLHDRAVELYYQIKGGQVDYGLAHSHQFCHKQLGETYEGLVPNWSPENPIVLIGKGYGATTALYLQHLLSTNFFGQHTAGKMIKGVICWSAPHRGSTLPYFLGLEPGSKCIVHPFSILQLLLSFIHLICYFTFLESLFNFRLNDKWSLASKSEGGEQSLWSALSARSRFSYFGDNFLVDWSVEGARMRYAGDEKDKHFLDPHCVYLNYVTTGRTWKSKLTGHYYPRLSWRNFSTWFISIMLGRYKLNTDAEQQVLRTSSSTYWNNDGTLSIHAQHPPPHQHVLMNIALDQKLYDPIEHEITPGVWYNLYVNDPSQTVLFNGVPTFLTLSFIEYIINLSFIKHFVNFLSRNSENFESFYIRFIEFCESIFKSSSKASYNDLSFSDSSTKSYFTTTTSERADKYTSDKAGLEWIHKIETIEILNSPSKMLYWMNQMQANLDNGSPLSESGKKNDFSFSSNSLMQGPMFIKAKRRLTAEDYKTSVMSDDS</sequence>
<dbReference type="PANTHER" id="PTHR34043">
    <property type="entry name" value="ALPHA/BETA-HYDROLASES SUPERFAMILY PROTEIN"/>
    <property type="match status" value="1"/>
</dbReference>
<evidence type="ECO:0000256" key="1">
    <source>
        <dbReference type="ARBA" id="ARBA00004613"/>
    </source>
</evidence>
<keyword evidence="5" id="KW-0443">Lipid metabolism</keyword>
<evidence type="ECO:0000256" key="3">
    <source>
        <dbReference type="ARBA" id="ARBA00022729"/>
    </source>
</evidence>
<keyword evidence="4 7" id="KW-0378">Hydrolase</keyword>